<feature type="binding site" evidence="3">
    <location>
        <position position="104"/>
    </location>
    <ligand>
        <name>Zn(2+)</name>
        <dbReference type="ChEBI" id="CHEBI:29105"/>
    </ligand>
</feature>
<dbReference type="GO" id="GO:0004476">
    <property type="term" value="F:mannose-6-phosphate isomerase activity"/>
    <property type="evidence" value="ECO:0007669"/>
    <property type="project" value="InterPro"/>
</dbReference>
<feature type="active site" evidence="4">
    <location>
        <position position="198"/>
    </location>
</feature>
<keyword evidence="2 3" id="KW-0862">Zinc</keyword>
<dbReference type="GO" id="GO:0005975">
    <property type="term" value="P:carbohydrate metabolic process"/>
    <property type="evidence" value="ECO:0007669"/>
    <property type="project" value="InterPro"/>
</dbReference>
<dbReference type="InterPro" id="IPR051804">
    <property type="entry name" value="Carb_Metab_Reg_Kinase/Isom"/>
</dbReference>
<dbReference type="InterPro" id="IPR046457">
    <property type="entry name" value="PMI_typeI_cat"/>
</dbReference>
<dbReference type="PANTHER" id="PTHR42742:SF3">
    <property type="entry name" value="FRUCTOKINASE"/>
    <property type="match status" value="1"/>
</dbReference>
<dbReference type="GO" id="GO:0008270">
    <property type="term" value="F:zinc ion binding"/>
    <property type="evidence" value="ECO:0007669"/>
    <property type="project" value="InterPro"/>
</dbReference>
<dbReference type="CDD" id="cd07010">
    <property type="entry name" value="cupin_PMI_type_I_N_bac"/>
    <property type="match status" value="1"/>
</dbReference>
<dbReference type="SUPFAM" id="SSF51182">
    <property type="entry name" value="RmlC-like cupins"/>
    <property type="match status" value="1"/>
</dbReference>
<reference evidence="6" key="1">
    <citation type="submission" date="2021-02" db="EMBL/GenBank/DDBJ databases">
        <title>Fulvivirga sp. S481 isolated from sea water.</title>
        <authorList>
            <person name="Bae S.S."/>
            <person name="Baek K."/>
        </authorList>
    </citation>
    <scope>NUCLEOTIDE SEQUENCE</scope>
    <source>
        <strain evidence="6">S481</strain>
    </source>
</reference>
<dbReference type="KEGG" id="fuv:JR347_01930"/>
<evidence type="ECO:0000256" key="4">
    <source>
        <dbReference type="PIRSR" id="PIRSR036894-2"/>
    </source>
</evidence>
<feature type="binding site" evidence="3">
    <location>
        <position position="120"/>
    </location>
    <ligand>
        <name>Zn(2+)</name>
        <dbReference type="ChEBI" id="CHEBI:29105"/>
    </ligand>
</feature>
<feature type="binding site" evidence="3">
    <location>
        <position position="178"/>
    </location>
    <ligand>
        <name>Zn(2+)</name>
        <dbReference type="ChEBI" id="CHEBI:29105"/>
    </ligand>
</feature>
<organism evidence="6 7">
    <name type="scientific">Fulvivirga lutea</name>
    <dbReference type="NCBI Taxonomy" id="2810512"/>
    <lineage>
        <taxon>Bacteria</taxon>
        <taxon>Pseudomonadati</taxon>
        <taxon>Bacteroidota</taxon>
        <taxon>Cytophagia</taxon>
        <taxon>Cytophagales</taxon>
        <taxon>Fulvivirgaceae</taxon>
        <taxon>Fulvivirga</taxon>
    </lineage>
</organism>
<sequence>MEQLYPLKFKTIPKDKIWGGTRLHDMLGKETSSDSCGETWELSCVKGDVSEVADGPLKGQSLKKLIQDYKGKILGDKVFAKYGDEFPLLVKFIDANRDLSVQVHPNEEQAKKYNSHGKTELWYILHAEEGAHLISGFNKKVTKEEFCNHLEQGKIEDILNSEQVEAGDVYFMPAGRIHNVGGGMVIAEIQQSSDITYRIYDFNRKDLNGEKRELHIEEALEVLNFEPTLNGKTNYNSELNQLANLARCEHFTANNLKFDTSIIRDYSNLDSFIIYVCLGGEVVLSTENLKVTMKRGDVYLLPAVFKSVSLSPSTESLILESYIE</sequence>
<feature type="domain" description="Phosphomannose isomerase type I catalytic" evidence="5">
    <location>
        <begin position="9"/>
        <end position="113"/>
    </location>
</feature>
<comment type="cofactor">
    <cofactor evidence="3">
        <name>Zn(2+)</name>
        <dbReference type="ChEBI" id="CHEBI:29105"/>
    </cofactor>
    <text evidence="3">Binds 1 zinc ion per subunit.</text>
</comment>
<evidence type="ECO:0000256" key="1">
    <source>
        <dbReference type="ARBA" id="ARBA00022723"/>
    </source>
</evidence>
<dbReference type="RefSeq" id="WP_205722378.1">
    <property type="nucleotide sequence ID" value="NZ_CP070608.1"/>
</dbReference>
<protein>
    <submittedName>
        <fullName evidence="6">Class I mannose-6-phosphate isomerase</fullName>
    </submittedName>
</protein>
<evidence type="ECO:0000256" key="2">
    <source>
        <dbReference type="ARBA" id="ARBA00022833"/>
    </source>
</evidence>
<keyword evidence="6" id="KW-0413">Isomerase</keyword>
<dbReference type="Pfam" id="PF20511">
    <property type="entry name" value="PMI_typeI_cat"/>
    <property type="match status" value="1"/>
</dbReference>
<name>A0A975A151_9BACT</name>
<dbReference type="EMBL" id="CP070608">
    <property type="protein sequence ID" value="QSE97870.1"/>
    <property type="molecule type" value="Genomic_DNA"/>
</dbReference>
<dbReference type="InterPro" id="IPR014628">
    <property type="entry name" value="Man6P_isomerase_Firm_short"/>
</dbReference>
<dbReference type="PANTHER" id="PTHR42742">
    <property type="entry name" value="TRANSCRIPTIONAL REPRESSOR MPRA"/>
    <property type="match status" value="1"/>
</dbReference>
<accession>A0A975A151</accession>
<evidence type="ECO:0000313" key="6">
    <source>
        <dbReference type="EMBL" id="QSE97870.1"/>
    </source>
</evidence>
<keyword evidence="7" id="KW-1185">Reference proteome</keyword>
<gene>
    <name evidence="6" type="ORF">JR347_01930</name>
</gene>
<dbReference type="InterPro" id="IPR011051">
    <property type="entry name" value="RmlC_Cupin_sf"/>
</dbReference>
<keyword evidence="1 3" id="KW-0479">Metal-binding</keyword>
<proteinExistence type="predicted"/>
<dbReference type="InterPro" id="IPR014710">
    <property type="entry name" value="RmlC-like_jellyroll"/>
</dbReference>
<evidence type="ECO:0000313" key="7">
    <source>
        <dbReference type="Proteomes" id="UP000662783"/>
    </source>
</evidence>
<evidence type="ECO:0000259" key="5">
    <source>
        <dbReference type="Pfam" id="PF20511"/>
    </source>
</evidence>
<evidence type="ECO:0000256" key="3">
    <source>
        <dbReference type="PIRSR" id="PIRSR036894-1"/>
    </source>
</evidence>
<dbReference type="Gene3D" id="2.60.120.10">
    <property type="entry name" value="Jelly Rolls"/>
    <property type="match status" value="2"/>
</dbReference>
<dbReference type="PIRSF" id="PIRSF036894">
    <property type="entry name" value="PMI_Firm_short"/>
    <property type="match status" value="1"/>
</dbReference>
<dbReference type="Proteomes" id="UP000662783">
    <property type="component" value="Chromosome"/>
</dbReference>
<dbReference type="AlphaFoldDB" id="A0A975A151"/>